<keyword evidence="1" id="KW-0472">Membrane</keyword>
<feature type="transmembrane region" description="Helical" evidence="1">
    <location>
        <begin position="100"/>
        <end position="117"/>
    </location>
</feature>
<dbReference type="Proteomes" id="UP000184428">
    <property type="component" value="Unassembled WGS sequence"/>
</dbReference>
<accession>A0A1M7V0W4</accession>
<feature type="transmembrane region" description="Helical" evidence="1">
    <location>
        <begin position="123"/>
        <end position="145"/>
    </location>
</feature>
<name>A0A1M7V0W4_9ACTN</name>
<organism evidence="2 3">
    <name type="scientific">Geodermatophilus obscurus</name>
    <dbReference type="NCBI Taxonomy" id="1861"/>
    <lineage>
        <taxon>Bacteria</taxon>
        <taxon>Bacillati</taxon>
        <taxon>Actinomycetota</taxon>
        <taxon>Actinomycetes</taxon>
        <taxon>Geodermatophilales</taxon>
        <taxon>Geodermatophilaceae</taxon>
        <taxon>Geodermatophilus</taxon>
    </lineage>
</organism>
<keyword evidence="1" id="KW-0812">Transmembrane</keyword>
<evidence type="ECO:0000313" key="3">
    <source>
        <dbReference type="Proteomes" id="UP000184428"/>
    </source>
</evidence>
<sequence>MESNEAVDRAAARAELAALQDGRTRLADRLEHAGPWWPWDVGLGLWVFLLIGSQSLHGTWVSVAVLVLAVVGVWVAYVAFRRTTGVWVNGWRRGRTRRVVWSWTAMCLAVYLIALVAENELGLRGAMAVAGAVLGVVLAAVNRWWMRVYSAELRGER</sequence>
<dbReference type="RefSeq" id="WP_072921148.1">
    <property type="nucleotide sequence ID" value="NZ_FRDM01000060.1"/>
</dbReference>
<protein>
    <recommendedName>
        <fullName evidence="4">Transmembrane protein</fullName>
    </recommendedName>
</protein>
<dbReference type="SUPFAM" id="SSF103473">
    <property type="entry name" value="MFS general substrate transporter"/>
    <property type="match status" value="1"/>
</dbReference>
<evidence type="ECO:0000313" key="2">
    <source>
        <dbReference type="EMBL" id="SHN88815.1"/>
    </source>
</evidence>
<feature type="transmembrane region" description="Helical" evidence="1">
    <location>
        <begin position="59"/>
        <end position="80"/>
    </location>
</feature>
<dbReference type="AlphaFoldDB" id="A0A1M7V0W4"/>
<dbReference type="EMBL" id="FRDM01000060">
    <property type="protein sequence ID" value="SHN88815.1"/>
    <property type="molecule type" value="Genomic_DNA"/>
</dbReference>
<proteinExistence type="predicted"/>
<keyword evidence="1" id="KW-1133">Transmembrane helix</keyword>
<gene>
    <name evidence="2" type="ORF">SAMN05660350_04805</name>
</gene>
<evidence type="ECO:0008006" key="4">
    <source>
        <dbReference type="Google" id="ProtNLM"/>
    </source>
</evidence>
<dbReference type="InterPro" id="IPR036259">
    <property type="entry name" value="MFS_trans_sf"/>
</dbReference>
<evidence type="ECO:0000256" key="1">
    <source>
        <dbReference type="SAM" id="Phobius"/>
    </source>
</evidence>
<reference evidence="2 3" key="1">
    <citation type="submission" date="2016-12" db="EMBL/GenBank/DDBJ databases">
        <authorList>
            <person name="Song W.-J."/>
            <person name="Kurnit D.M."/>
        </authorList>
    </citation>
    <scope>NUCLEOTIDE SEQUENCE [LARGE SCALE GENOMIC DNA]</scope>
    <source>
        <strain evidence="2 3">DSM 43162</strain>
    </source>
</reference>